<dbReference type="InterPro" id="IPR013211">
    <property type="entry name" value="LVIVD"/>
</dbReference>
<gene>
    <name evidence="1" type="ORF">ENX07_08080</name>
</gene>
<dbReference type="EMBL" id="DTMQ01000048">
    <property type="protein sequence ID" value="HGF00007.1"/>
    <property type="molecule type" value="Genomic_DNA"/>
</dbReference>
<dbReference type="AlphaFoldDB" id="A0A7C3UZV2"/>
<sequence length="728" mass="82145">MKRFILISSLIFISLLANDSLNVRMVATWPYINRWISPAIFDSFMIVGLSGGFWVFNISNPSQPQKIAEILHRGALRDMERSGSFLYCADCKKGFRIFDLSHLPEIEEIAQIGDRVYNRILIKDSLAFLAQMWGGVVPGWYDTLEIFSISDPRNPRRLGKIGFGGGSYVEDPWVEGNRLYVPARRGGLQIFDISNPENPLFLGGWQREESYVMSVCTQDTIAYVGIDLTDSLFIFNVKDPQNIRMISKIRVGQIDDPGTELGGVSDCVLKDTLLYLTVTANDSGGIVVNVKNPQAPSIIARVGRPGGECYLQVALSDTLLIFACAKGIYLYDVRNPGRPSFLSFCRLFSEFLTVRVLNDSLVNIGTYDDGHLIFDIRERPLVRLRGDYWPVIRDSFRASYCGRSAVRDSLIYTGFHWPRRFYILNFSNPDSLSEVAVCSLSIQYPWEFRCNTCFLSDTLAFVAGAISFFVVNIKDPRNPREVGRLQLSSMGEFQSIFHQGNFVYAACEQDGFRIIDVSDPQNPFFRAHLPPVSWGADDVFVKDTVAFIAENFGGFRIVNVKNPDSVWEITRIPSSGCFQTLGVWVERNLAYVAWGLAGLRIFDISDISSPREVGYYQTAYPADKVEVNNGLIHLSASDDGYLCLQYYGPGIEEERKGEDLFFQVLPTIGKDFKILSNRTVSLKIYDAQGRLVKRLKEREKSFSLSEKPTGVYFVVKKGKPPIRIVNLK</sequence>
<proteinExistence type="predicted"/>
<comment type="caution">
    <text evidence="1">The sequence shown here is derived from an EMBL/GenBank/DDBJ whole genome shotgun (WGS) entry which is preliminary data.</text>
</comment>
<accession>A0A7C3UZV2</accession>
<dbReference type="SUPFAM" id="SSF101908">
    <property type="entry name" value="Putative isomerase YbhE"/>
    <property type="match status" value="1"/>
</dbReference>
<protein>
    <recommendedName>
        <fullName evidence="2">T9SS type A sorting domain-containing protein</fullName>
    </recommendedName>
</protein>
<dbReference type="Pfam" id="PF08309">
    <property type="entry name" value="LVIVD"/>
    <property type="match status" value="4"/>
</dbReference>
<name>A0A7C3UZV2_UNCW3</name>
<evidence type="ECO:0008006" key="2">
    <source>
        <dbReference type="Google" id="ProtNLM"/>
    </source>
</evidence>
<evidence type="ECO:0000313" key="1">
    <source>
        <dbReference type="EMBL" id="HGF00007.1"/>
    </source>
</evidence>
<organism evidence="1">
    <name type="scientific">candidate division WOR-3 bacterium</name>
    <dbReference type="NCBI Taxonomy" id="2052148"/>
    <lineage>
        <taxon>Bacteria</taxon>
        <taxon>Bacteria division WOR-3</taxon>
    </lineage>
</organism>
<reference evidence="1" key="1">
    <citation type="journal article" date="2020" name="mSystems">
        <title>Genome- and Community-Level Interaction Insights into Carbon Utilization and Element Cycling Functions of Hydrothermarchaeota in Hydrothermal Sediment.</title>
        <authorList>
            <person name="Zhou Z."/>
            <person name="Liu Y."/>
            <person name="Xu W."/>
            <person name="Pan J."/>
            <person name="Luo Z.H."/>
            <person name="Li M."/>
        </authorList>
    </citation>
    <scope>NUCLEOTIDE SEQUENCE [LARGE SCALE GENOMIC DNA]</scope>
    <source>
        <strain evidence="1">SpSt-906</strain>
    </source>
</reference>